<feature type="chain" id="PRO_5020977672" evidence="1">
    <location>
        <begin position="17"/>
        <end position="86"/>
    </location>
</feature>
<name>A0A4U5MGZ4_STECR</name>
<keyword evidence="3" id="KW-1185">Reference proteome</keyword>
<evidence type="ECO:0000313" key="3">
    <source>
        <dbReference type="Proteomes" id="UP000298663"/>
    </source>
</evidence>
<gene>
    <name evidence="2" type="ORF">L596_024514</name>
</gene>
<dbReference type="Proteomes" id="UP000298663">
    <property type="component" value="Unassembled WGS sequence"/>
</dbReference>
<organism evidence="2 3">
    <name type="scientific">Steinernema carpocapsae</name>
    <name type="common">Entomopathogenic nematode</name>
    <dbReference type="NCBI Taxonomy" id="34508"/>
    <lineage>
        <taxon>Eukaryota</taxon>
        <taxon>Metazoa</taxon>
        <taxon>Ecdysozoa</taxon>
        <taxon>Nematoda</taxon>
        <taxon>Chromadorea</taxon>
        <taxon>Rhabditida</taxon>
        <taxon>Tylenchina</taxon>
        <taxon>Panagrolaimomorpha</taxon>
        <taxon>Strongyloidoidea</taxon>
        <taxon>Steinernematidae</taxon>
        <taxon>Steinernema</taxon>
    </lineage>
</organism>
<feature type="signal peptide" evidence="1">
    <location>
        <begin position="1"/>
        <end position="16"/>
    </location>
</feature>
<protein>
    <submittedName>
        <fullName evidence="2">Uncharacterized protein</fullName>
    </submittedName>
</protein>
<reference evidence="2 3" key="2">
    <citation type="journal article" date="2019" name="G3 (Bethesda)">
        <title>Hybrid Assembly of the Genome of the Entomopathogenic Nematode Steinernema carpocapsae Identifies the X-Chromosome.</title>
        <authorList>
            <person name="Serra L."/>
            <person name="Macchietto M."/>
            <person name="Macias-Munoz A."/>
            <person name="McGill C.J."/>
            <person name="Rodriguez I.M."/>
            <person name="Rodriguez B."/>
            <person name="Murad R."/>
            <person name="Mortazavi A."/>
        </authorList>
    </citation>
    <scope>NUCLEOTIDE SEQUENCE [LARGE SCALE GENOMIC DNA]</scope>
    <source>
        <strain evidence="2 3">ALL</strain>
    </source>
</reference>
<reference evidence="2 3" key="1">
    <citation type="journal article" date="2015" name="Genome Biol.">
        <title>Comparative genomics of Steinernema reveals deeply conserved gene regulatory networks.</title>
        <authorList>
            <person name="Dillman A.R."/>
            <person name="Macchietto M."/>
            <person name="Porter C.F."/>
            <person name="Rogers A."/>
            <person name="Williams B."/>
            <person name="Antoshechkin I."/>
            <person name="Lee M.M."/>
            <person name="Goodwin Z."/>
            <person name="Lu X."/>
            <person name="Lewis E.E."/>
            <person name="Goodrich-Blair H."/>
            <person name="Stock S.P."/>
            <person name="Adams B.J."/>
            <person name="Sternberg P.W."/>
            <person name="Mortazavi A."/>
        </authorList>
    </citation>
    <scope>NUCLEOTIDE SEQUENCE [LARGE SCALE GENOMIC DNA]</scope>
    <source>
        <strain evidence="2 3">ALL</strain>
    </source>
</reference>
<keyword evidence="1" id="KW-0732">Signal</keyword>
<sequence length="86" mass="9690">MRVLFLLLLAVALTTAMRSPTREDPCPSFGEDPSQAYLDLTLKITTSTCWFSETSIDFTFCALLIFDQGSRSRTNAQSKRTIDFET</sequence>
<dbReference type="EMBL" id="AZBU02000008">
    <property type="protein sequence ID" value="TKR68549.1"/>
    <property type="molecule type" value="Genomic_DNA"/>
</dbReference>
<accession>A0A4U5MGZ4</accession>
<evidence type="ECO:0000313" key="2">
    <source>
        <dbReference type="EMBL" id="TKR68549.1"/>
    </source>
</evidence>
<comment type="caution">
    <text evidence="2">The sequence shown here is derived from an EMBL/GenBank/DDBJ whole genome shotgun (WGS) entry which is preliminary data.</text>
</comment>
<dbReference type="AlphaFoldDB" id="A0A4U5MGZ4"/>
<evidence type="ECO:0000256" key="1">
    <source>
        <dbReference type="SAM" id="SignalP"/>
    </source>
</evidence>
<proteinExistence type="predicted"/>